<dbReference type="Gene3D" id="3.40.50.300">
    <property type="entry name" value="P-loop containing nucleotide triphosphate hydrolases"/>
    <property type="match status" value="1"/>
</dbReference>
<dbReference type="InterPro" id="IPR026082">
    <property type="entry name" value="ABCA"/>
</dbReference>
<dbReference type="InterPro" id="IPR027417">
    <property type="entry name" value="P-loop_NTPase"/>
</dbReference>
<dbReference type="AlphaFoldDB" id="A0A9J6GFQ9"/>
<dbReference type="GO" id="GO:0005319">
    <property type="term" value="F:lipid transporter activity"/>
    <property type="evidence" value="ECO:0007669"/>
    <property type="project" value="TreeGrafter"/>
</dbReference>
<proteinExistence type="predicted"/>
<protein>
    <recommendedName>
        <fullName evidence="3">ABC transporter domain-containing protein</fullName>
    </recommendedName>
</protein>
<dbReference type="GO" id="GO:0016020">
    <property type="term" value="C:membrane"/>
    <property type="evidence" value="ECO:0007669"/>
    <property type="project" value="InterPro"/>
</dbReference>
<gene>
    <name evidence="4" type="ORF">HPB48_002703</name>
</gene>
<evidence type="ECO:0000256" key="2">
    <source>
        <dbReference type="ARBA" id="ARBA00022737"/>
    </source>
</evidence>
<reference evidence="4 5" key="1">
    <citation type="journal article" date="2020" name="Cell">
        <title>Large-Scale Comparative Analyses of Tick Genomes Elucidate Their Genetic Diversity and Vector Capacities.</title>
        <authorList>
            <consortium name="Tick Genome and Microbiome Consortium (TIGMIC)"/>
            <person name="Jia N."/>
            <person name="Wang J."/>
            <person name="Shi W."/>
            <person name="Du L."/>
            <person name="Sun Y."/>
            <person name="Zhan W."/>
            <person name="Jiang J.F."/>
            <person name="Wang Q."/>
            <person name="Zhang B."/>
            <person name="Ji P."/>
            <person name="Bell-Sakyi L."/>
            <person name="Cui X.M."/>
            <person name="Yuan T.T."/>
            <person name="Jiang B.G."/>
            <person name="Yang W.F."/>
            <person name="Lam T.T."/>
            <person name="Chang Q.C."/>
            <person name="Ding S.J."/>
            <person name="Wang X.J."/>
            <person name="Zhu J.G."/>
            <person name="Ruan X.D."/>
            <person name="Zhao L."/>
            <person name="Wei J.T."/>
            <person name="Ye R.Z."/>
            <person name="Que T.C."/>
            <person name="Du C.H."/>
            <person name="Zhou Y.H."/>
            <person name="Cheng J.X."/>
            <person name="Dai P.F."/>
            <person name="Guo W.B."/>
            <person name="Han X.H."/>
            <person name="Huang E.J."/>
            <person name="Li L.F."/>
            <person name="Wei W."/>
            <person name="Gao Y.C."/>
            <person name="Liu J.Z."/>
            <person name="Shao H.Z."/>
            <person name="Wang X."/>
            <person name="Wang C.C."/>
            <person name="Yang T.C."/>
            <person name="Huo Q.B."/>
            <person name="Li W."/>
            <person name="Chen H.Y."/>
            <person name="Chen S.E."/>
            <person name="Zhou L.G."/>
            <person name="Ni X.B."/>
            <person name="Tian J.H."/>
            <person name="Sheng Y."/>
            <person name="Liu T."/>
            <person name="Pan Y.S."/>
            <person name="Xia L.Y."/>
            <person name="Li J."/>
            <person name="Zhao F."/>
            <person name="Cao W.C."/>
        </authorList>
    </citation>
    <scope>NUCLEOTIDE SEQUENCE [LARGE SCALE GENOMIC DNA]</scope>
    <source>
        <strain evidence="4">HaeL-2018</strain>
    </source>
</reference>
<sequence>MNHDYVRLRRAILHDRIHSCPENEAGAETVMRYAQFRRYVGYCPQRDGLLDTLTGVETVSFYCRLRGIAPTAEYLAAVLEVFGIDEVADRPVGTYSLCSRRKLSLCIAVLGVPQVLLLDDPYASVAPSSRRHIVNYITEIQKGRQMSILLSSHSLLDVAFTCDRIAVLAGGRLQCLGSVARLKGRFARSITIVIRTSRDHGDDQENQRNVTRAVKKVIADACLVHACEGTLEFRVPSAQPPVWSDLFTQMGRLKRRFRFPEFSLADTPLENVLLAGPEGSPEMNGGATPNIAGPLPPGTAPLGLSAMTVGAGARRTSIVQHTTQTLDVDARWSAKESIHSQKSTTKLQ</sequence>
<dbReference type="PANTHER" id="PTHR19229:SF36">
    <property type="entry name" value="ATP-BINDING CASSETTE SUB-FAMILY A MEMBER 2"/>
    <property type="match status" value="1"/>
</dbReference>
<dbReference type="InterPro" id="IPR003439">
    <property type="entry name" value="ABC_transporter-like_ATP-bd"/>
</dbReference>
<evidence type="ECO:0000313" key="5">
    <source>
        <dbReference type="Proteomes" id="UP000821853"/>
    </source>
</evidence>
<name>A0A9J6GFQ9_HAELO</name>
<dbReference type="OrthoDB" id="6435757at2759"/>
<keyword evidence="1" id="KW-0813">Transport</keyword>
<dbReference type="GO" id="GO:0016887">
    <property type="term" value="F:ATP hydrolysis activity"/>
    <property type="evidence" value="ECO:0007669"/>
    <property type="project" value="InterPro"/>
</dbReference>
<dbReference type="EMBL" id="JABSTR010000008">
    <property type="protein sequence ID" value="KAH9377286.1"/>
    <property type="molecule type" value="Genomic_DNA"/>
</dbReference>
<comment type="caution">
    <text evidence="4">The sequence shown here is derived from an EMBL/GenBank/DDBJ whole genome shotgun (WGS) entry which is preliminary data.</text>
</comment>
<accession>A0A9J6GFQ9</accession>
<evidence type="ECO:0000256" key="1">
    <source>
        <dbReference type="ARBA" id="ARBA00022448"/>
    </source>
</evidence>
<keyword evidence="5" id="KW-1185">Reference proteome</keyword>
<organism evidence="4 5">
    <name type="scientific">Haemaphysalis longicornis</name>
    <name type="common">Bush tick</name>
    <dbReference type="NCBI Taxonomy" id="44386"/>
    <lineage>
        <taxon>Eukaryota</taxon>
        <taxon>Metazoa</taxon>
        <taxon>Ecdysozoa</taxon>
        <taxon>Arthropoda</taxon>
        <taxon>Chelicerata</taxon>
        <taxon>Arachnida</taxon>
        <taxon>Acari</taxon>
        <taxon>Parasitiformes</taxon>
        <taxon>Ixodida</taxon>
        <taxon>Ixodoidea</taxon>
        <taxon>Ixodidae</taxon>
        <taxon>Haemaphysalinae</taxon>
        <taxon>Haemaphysalis</taxon>
    </lineage>
</organism>
<dbReference type="Pfam" id="PF00005">
    <property type="entry name" value="ABC_tran"/>
    <property type="match status" value="1"/>
</dbReference>
<evidence type="ECO:0000313" key="4">
    <source>
        <dbReference type="EMBL" id="KAH9377286.1"/>
    </source>
</evidence>
<feature type="domain" description="ABC transporter" evidence="3">
    <location>
        <begin position="32"/>
        <end position="122"/>
    </location>
</feature>
<dbReference type="GO" id="GO:0140359">
    <property type="term" value="F:ABC-type transporter activity"/>
    <property type="evidence" value="ECO:0007669"/>
    <property type="project" value="InterPro"/>
</dbReference>
<evidence type="ECO:0000259" key="3">
    <source>
        <dbReference type="Pfam" id="PF00005"/>
    </source>
</evidence>
<dbReference type="SUPFAM" id="SSF52540">
    <property type="entry name" value="P-loop containing nucleoside triphosphate hydrolases"/>
    <property type="match status" value="1"/>
</dbReference>
<dbReference type="GO" id="GO:0005524">
    <property type="term" value="F:ATP binding"/>
    <property type="evidence" value="ECO:0007669"/>
    <property type="project" value="InterPro"/>
</dbReference>
<keyword evidence="2" id="KW-0677">Repeat</keyword>
<dbReference type="Proteomes" id="UP000821853">
    <property type="component" value="Unassembled WGS sequence"/>
</dbReference>
<dbReference type="VEuPathDB" id="VectorBase:HLOH_044040"/>
<dbReference type="PANTHER" id="PTHR19229">
    <property type="entry name" value="ATP-BINDING CASSETTE TRANSPORTER SUBFAMILY A ABCA"/>
    <property type="match status" value="1"/>
</dbReference>